<gene>
    <name evidence="2" type="ORF">B7H23_05050</name>
</gene>
<accession>A0A231V262</accession>
<dbReference type="RefSeq" id="WP_094076235.1">
    <property type="nucleotide sequence ID" value="NZ_NBYO01000001.1"/>
</dbReference>
<feature type="transmembrane region" description="Helical" evidence="1">
    <location>
        <begin position="7"/>
        <end position="27"/>
    </location>
</feature>
<evidence type="ECO:0000256" key="1">
    <source>
        <dbReference type="SAM" id="Phobius"/>
    </source>
</evidence>
<proteinExistence type="predicted"/>
<dbReference type="OrthoDB" id="7889159at2"/>
<comment type="caution">
    <text evidence="2">The sequence shown here is derived from an EMBL/GenBank/DDBJ whole genome shotgun (WGS) entry which is preliminary data.</text>
</comment>
<protein>
    <recommendedName>
        <fullName evidence="4">CTP synthetase</fullName>
    </recommendedName>
</protein>
<evidence type="ECO:0000313" key="2">
    <source>
        <dbReference type="EMBL" id="OXT02279.1"/>
    </source>
</evidence>
<keyword evidence="3" id="KW-1185">Reference proteome</keyword>
<dbReference type="Proteomes" id="UP000215405">
    <property type="component" value="Unassembled WGS sequence"/>
</dbReference>
<reference evidence="3" key="1">
    <citation type="journal article" date="2017" name="Int. J. Syst. Evol. Microbiol.">
        <title>Notoacmeibacter marinus gen. nov., sp. nov., isolated from the gut of a limpet and proposal of Notoacmeibacteraceae fam. nov. in the order Rhizobiales of the class Alphaproteobacteria.</title>
        <authorList>
            <person name="Huang Z."/>
            <person name="Guo F."/>
            <person name="Lai Q."/>
        </authorList>
    </citation>
    <scope>NUCLEOTIDE SEQUENCE [LARGE SCALE GENOMIC DNA]</scope>
    <source>
        <strain evidence="3">XMTR2A4</strain>
    </source>
</reference>
<keyword evidence="1" id="KW-0812">Transmembrane</keyword>
<dbReference type="AlphaFoldDB" id="A0A231V262"/>
<evidence type="ECO:0000313" key="3">
    <source>
        <dbReference type="Proteomes" id="UP000215405"/>
    </source>
</evidence>
<feature type="transmembrane region" description="Helical" evidence="1">
    <location>
        <begin position="33"/>
        <end position="54"/>
    </location>
</feature>
<name>A0A231V262_9HYPH</name>
<keyword evidence="1" id="KW-1133">Transmembrane helix</keyword>
<evidence type="ECO:0008006" key="4">
    <source>
        <dbReference type="Google" id="ProtNLM"/>
    </source>
</evidence>
<organism evidence="2 3">
    <name type="scientific">Notoacmeibacter marinus</name>
    <dbReference type="NCBI Taxonomy" id="1876515"/>
    <lineage>
        <taxon>Bacteria</taxon>
        <taxon>Pseudomonadati</taxon>
        <taxon>Pseudomonadota</taxon>
        <taxon>Alphaproteobacteria</taxon>
        <taxon>Hyphomicrobiales</taxon>
        <taxon>Notoacmeibacteraceae</taxon>
        <taxon>Notoacmeibacter</taxon>
    </lineage>
</organism>
<keyword evidence="1" id="KW-0472">Membrane</keyword>
<sequence length="64" mass="6957">MLKITALVHVMTMPVLMGMFVIAALSIPEFADSQGIILAAAIGFVVAIPVSWFIGSRIWRARRA</sequence>
<dbReference type="EMBL" id="NBYO01000001">
    <property type="protein sequence ID" value="OXT02279.1"/>
    <property type="molecule type" value="Genomic_DNA"/>
</dbReference>